<feature type="region of interest" description="Disordered" evidence="1">
    <location>
        <begin position="173"/>
        <end position="209"/>
    </location>
</feature>
<protein>
    <submittedName>
        <fullName evidence="3">Uncharacterized protein LOC103363811</fullName>
    </submittedName>
</protein>
<feature type="compositionally biased region" description="Polar residues" evidence="1">
    <location>
        <begin position="190"/>
        <end position="207"/>
    </location>
</feature>
<dbReference type="AlphaFoldDB" id="A0A9Y4K887"/>
<organism evidence="2 3">
    <name type="scientific">Stegastes partitus</name>
    <name type="common">bicolor damselfish</name>
    <dbReference type="NCBI Taxonomy" id="144197"/>
    <lineage>
        <taxon>Eukaryota</taxon>
        <taxon>Metazoa</taxon>
        <taxon>Chordata</taxon>
        <taxon>Craniata</taxon>
        <taxon>Vertebrata</taxon>
        <taxon>Euteleostomi</taxon>
        <taxon>Actinopterygii</taxon>
        <taxon>Neopterygii</taxon>
        <taxon>Teleostei</taxon>
        <taxon>Neoteleostei</taxon>
        <taxon>Acanthomorphata</taxon>
        <taxon>Ovalentaria</taxon>
        <taxon>Pomacentridae</taxon>
        <taxon>Stegastes</taxon>
    </lineage>
</organism>
<feature type="compositionally biased region" description="Basic and acidic residues" evidence="1">
    <location>
        <begin position="175"/>
        <end position="187"/>
    </location>
</feature>
<sequence>MQPGVSNKSQLLDSLTDYLNNKDRLQPIIGLGSIIECVKAGAQTREPFYLCEVCIRQLNKADMRNHILGSLHRFNYIKAWHPHLLSEWQESSDLSKLAWPLMEKAKLLERKEGPGDVQLLEVEDAVYQRMATHSENDAVALINSLRNGQGKPETTSLHYPVQSQRIVLLAQTKQRTSDKPLKADVKSHKTTQSAHSSLPVSQENPSAKSDVWVKDASTSQFDNTQTSPEPSMVLEKSSNFLDDFPRTKPLIGLSCVVEYRSEDGGSYCFLCHCCRIKSDKKDVIDHLSSSSHLVNYLMETHPEQVEGMTADIKDNHQLVHSLAEKVEQKEGRGEMKVVNAPESFCMQLTGKSYHWCVKALTSGWTHTNIRKKTIGVTGSSVNETSARAVPQKCHAAQPKCAKRRTTKRKMKKMRKMPDTVFNVSLPLSKGSVLLKRSCFSMDSLPVCCASPSPDEDLVLWPESQTTGCELDCDTGSFEVNNAGCHTMCKSSHLQQDHYSGDANAGQYVPERRFSGTLFQDAGGYVTDGVYAFQSEDVTGTKDNEMYGERKYSRQHGSQYISRQTFFKKSRNEYRWTENEELLPTVSHTMTWPPYRSSYQHEERGTEQWHNPASQSKAGTRVEGSREESHNDMSFNALQHYYQQHQYMAVDTSHQYNTAAPTGSVGHHNVSGELVAYPNAAKTNMQTPVGDSLAYSGSIPSASGGQFPESKLRPSQTYMGFTTEHVQAAAQSYGSQSTAYPAYQSIQVHQGLMSNPNHNTGPWTNPDQHFVYPASNNGGGGGVQCYHPTWPSSVSWGSLRS</sequence>
<name>A0A9Y4K887_9TELE</name>
<feature type="compositionally biased region" description="Polar residues" evidence="1">
    <location>
        <begin position="607"/>
        <end position="617"/>
    </location>
</feature>
<dbReference type="GeneID" id="103363811"/>
<dbReference type="RefSeq" id="XP_008288949.1">
    <property type="nucleotide sequence ID" value="XM_008290727.1"/>
</dbReference>
<evidence type="ECO:0000313" key="3">
    <source>
        <dbReference type="RefSeq" id="XP_008288949.1"/>
    </source>
</evidence>
<accession>A0A9Y4K887</accession>
<evidence type="ECO:0000313" key="2">
    <source>
        <dbReference type="Proteomes" id="UP000694891"/>
    </source>
</evidence>
<proteinExistence type="predicted"/>
<evidence type="ECO:0000256" key="1">
    <source>
        <dbReference type="SAM" id="MobiDB-lite"/>
    </source>
</evidence>
<dbReference type="Proteomes" id="UP000694891">
    <property type="component" value="Unplaced"/>
</dbReference>
<reference evidence="3" key="1">
    <citation type="submission" date="2025-08" db="UniProtKB">
        <authorList>
            <consortium name="RefSeq"/>
        </authorList>
    </citation>
    <scope>IDENTIFICATION</scope>
</reference>
<gene>
    <name evidence="3" type="primary">LOC103363811</name>
</gene>
<feature type="region of interest" description="Disordered" evidence="1">
    <location>
        <begin position="600"/>
        <end position="625"/>
    </location>
</feature>
<keyword evidence="2" id="KW-1185">Reference proteome</keyword>